<evidence type="ECO:0000313" key="2">
    <source>
        <dbReference type="Proteomes" id="UP000000872"/>
    </source>
</evidence>
<dbReference type="EMBL" id="AF250284">
    <property type="protein sequence ID" value="AAG02750.1"/>
    <property type="molecule type" value="Genomic_DNA"/>
</dbReference>
<dbReference type="Proteomes" id="UP000000872">
    <property type="component" value="Segment"/>
</dbReference>
<gene>
    <name evidence="1" type="primary">AMV044</name>
</gene>
<sequence>MSYTSQIQSNKRIKKNDINIFLVDTSQLYNINTISKNINIHKIYSNENIKYTDIFSHKFINVYISRIPEVNSLNMNLLFDNTNFNILKYRGGYNALMAMEINEIIYNSNMISNSVSVETIFMIYKYIYDTKIQNITSYDLNIGHENKMISEFDNILINYLNAPNNKFEIINNIFFYRSFPIFNYIIYKHKKRYCNSDNNNFDILFNNPNKINTSCLDYLLTNNTNIEDYINNVRHFLNININILDYNIYIKDNIISDQNISYIYNNVNESINNLNNYILFDRNIIDNIFAFNDQELRNNLHSIVIEEIRLDYGKHYTDTYFNINQLLELPNIIQNIDIIDDMSDQGIDIKFLNHVRTNKIKITKDNIHRLLVRGLMRFYIEALTSILICCIKIENPNNDITENKIYGILHASLRDSDNIYTINNIKMEVINKCYDYILDKKKYKFLYSRLAFNPVLLEKLVSNTNIEHNEDLSNFPFEYNFNIDNNNDVLLRSFKVCKYKKLYRFLCERKFQTQISLIEKFSNTISILNTIKNNKNYPLFVFLLFSNIDVKVLLDPSFNNNKLCRSLNNMYDAKYNAYVKNS</sequence>
<reference evidence="1 2" key="1">
    <citation type="journal article" date="2000" name="Virology">
        <title>Complete genomic sequence of the Amsacta moorei entomopoxvirus: analysis and comparison with other poxviruses.</title>
        <authorList>
            <person name="Bawden A.L."/>
            <person name="Glassberg K.J."/>
            <person name="Diggans J."/>
            <person name="Shaw R."/>
            <person name="Farmerie W."/>
            <person name="Moyer R.W."/>
        </authorList>
    </citation>
    <scope>NUCLEOTIDE SEQUENCE [LARGE SCALE GENOMIC DNA]</scope>
</reference>
<dbReference type="OrthoDB" id="9472at10239"/>
<accession>Q9EN04</accession>
<proteinExistence type="predicted"/>
<organismHost>
    <name type="scientific">Amsacta</name>
    <dbReference type="NCBI Taxonomy" id="340055"/>
</organismHost>
<protein>
    <submittedName>
        <fullName evidence="1">AMV044</fullName>
    </submittedName>
</protein>
<dbReference type="GeneID" id="1494634"/>
<dbReference type="RefSeq" id="NP_064826.1">
    <property type="nucleotide sequence ID" value="NC_002520.1"/>
</dbReference>
<keyword evidence="2" id="KW-1185">Reference proteome</keyword>
<name>Q9EN04_AMEPV</name>
<organism evidence="1 2">
    <name type="scientific">Amsacta moorei entomopoxvirus</name>
    <name type="common">AmEPV</name>
    <dbReference type="NCBI Taxonomy" id="28321"/>
    <lineage>
        <taxon>Viruses</taxon>
        <taxon>Varidnaviria</taxon>
        <taxon>Bamfordvirae</taxon>
        <taxon>Nucleocytoviricota</taxon>
        <taxon>Pokkesviricetes</taxon>
        <taxon>Chitovirales</taxon>
        <taxon>Poxviridae</taxon>
        <taxon>Entomopoxvirinae</taxon>
        <taxon>Betaentomopoxvirus</taxon>
    </lineage>
</organism>
<dbReference type="KEGG" id="vg:1494634"/>
<evidence type="ECO:0000313" key="1">
    <source>
        <dbReference type="EMBL" id="AAG02750.1"/>
    </source>
</evidence>